<evidence type="ECO:0000313" key="2">
    <source>
        <dbReference type="EMBL" id="MBP3967415.1"/>
    </source>
</evidence>
<comment type="caution">
    <text evidence="2">The sequence shown here is derived from an EMBL/GenBank/DDBJ whole genome shotgun (WGS) entry which is preliminary data.</text>
</comment>
<dbReference type="Proteomes" id="UP000673394">
    <property type="component" value="Unassembled WGS sequence"/>
</dbReference>
<feature type="transmembrane region" description="Helical" evidence="1">
    <location>
        <begin position="45"/>
        <end position="68"/>
    </location>
</feature>
<evidence type="ECO:0000313" key="3">
    <source>
        <dbReference type="Proteomes" id="UP000673394"/>
    </source>
</evidence>
<evidence type="ECO:0008006" key="4">
    <source>
        <dbReference type="Google" id="ProtNLM"/>
    </source>
</evidence>
<reference evidence="2 3" key="1">
    <citation type="submission" date="2021-04" db="EMBL/GenBank/DDBJ databases">
        <title>Paenibacillus sp. DLE-14 whole genome sequence.</title>
        <authorList>
            <person name="Ham Y.J."/>
        </authorList>
    </citation>
    <scope>NUCLEOTIDE SEQUENCE [LARGE SCALE GENOMIC DNA]</scope>
    <source>
        <strain evidence="2 3">DLE-14</strain>
    </source>
</reference>
<name>A0ABS5CNI0_9BACL</name>
<dbReference type="SUPFAM" id="SSF103473">
    <property type="entry name" value="MFS general substrate transporter"/>
    <property type="match status" value="1"/>
</dbReference>
<evidence type="ECO:0000256" key="1">
    <source>
        <dbReference type="SAM" id="Phobius"/>
    </source>
</evidence>
<gene>
    <name evidence="2" type="ORF">I8J30_32690</name>
</gene>
<feature type="transmembrane region" description="Helical" evidence="1">
    <location>
        <begin position="12"/>
        <end position="33"/>
    </location>
</feature>
<dbReference type="InterPro" id="IPR036259">
    <property type="entry name" value="MFS_trans_sf"/>
</dbReference>
<organism evidence="2 3">
    <name type="scientific">Paenibacillus lignilyticus</name>
    <dbReference type="NCBI Taxonomy" id="1172615"/>
    <lineage>
        <taxon>Bacteria</taxon>
        <taxon>Bacillati</taxon>
        <taxon>Bacillota</taxon>
        <taxon>Bacilli</taxon>
        <taxon>Bacillales</taxon>
        <taxon>Paenibacillaceae</taxon>
        <taxon>Paenibacillus</taxon>
    </lineage>
</organism>
<accession>A0ABS5CNI0</accession>
<keyword evidence="1" id="KW-1133">Transmembrane helix</keyword>
<keyword evidence="3" id="KW-1185">Reference proteome</keyword>
<proteinExistence type="predicted"/>
<keyword evidence="1" id="KW-0472">Membrane</keyword>
<protein>
    <recommendedName>
        <fullName evidence="4">MFS transporter</fullName>
    </recommendedName>
</protein>
<sequence length="70" mass="7295">MPVAARELHGIPLYAFAFSAYFTTSLFAMVFAGQWSDRHGPLAPLATGNGMLAAGLCVAATGTAHWGVNL</sequence>
<dbReference type="EMBL" id="JAGKSP010000060">
    <property type="protein sequence ID" value="MBP3967415.1"/>
    <property type="molecule type" value="Genomic_DNA"/>
</dbReference>
<feature type="non-terminal residue" evidence="2">
    <location>
        <position position="70"/>
    </location>
</feature>
<keyword evidence="1" id="KW-0812">Transmembrane</keyword>
<dbReference type="Gene3D" id="1.20.1250.20">
    <property type="entry name" value="MFS general substrate transporter like domains"/>
    <property type="match status" value="1"/>
</dbReference>